<organism evidence="1 2">
    <name type="scientific">Nonomuraea fuscirosea</name>
    <dbReference type="NCBI Taxonomy" id="1291556"/>
    <lineage>
        <taxon>Bacteria</taxon>
        <taxon>Bacillati</taxon>
        <taxon>Actinomycetota</taxon>
        <taxon>Actinomycetes</taxon>
        <taxon>Streptosporangiales</taxon>
        <taxon>Streptosporangiaceae</taxon>
        <taxon>Nonomuraea</taxon>
    </lineage>
</organism>
<dbReference type="Proteomes" id="UP000238312">
    <property type="component" value="Unassembled WGS sequence"/>
</dbReference>
<dbReference type="SUPFAM" id="SSF48403">
    <property type="entry name" value="Ankyrin repeat"/>
    <property type="match status" value="1"/>
</dbReference>
<proteinExistence type="predicted"/>
<evidence type="ECO:0008006" key="3">
    <source>
        <dbReference type="Google" id="ProtNLM"/>
    </source>
</evidence>
<dbReference type="InterPro" id="IPR036770">
    <property type="entry name" value="Ankyrin_rpt-contain_sf"/>
</dbReference>
<dbReference type="AlphaFoldDB" id="A0A2T0N739"/>
<evidence type="ECO:0000313" key="1">
    <source>
        <dbReference type="EMBL" id="PRX68348.1"/>
    </source>
</evidence>
<evidence type="ECO:0000313" key="2">
    <source>
        <dbReference type="Proteomes" id="UP000238312"/>
    </source>
</evidence>
<dbReference type="OrthoDB" id="1551450at2"/>
<dbReference type="EMBL" id="PVNG01000003">
    <property type="protein sequence ID" value="PRX68348.1"/>
    <property type="molecule type" value="Genomic_DNA"/>
</dbReference>
<name>A0A2T0N739_9ACTN</name>
<dbReference type="Gene3D" id="1.25.40.20">
    <property type="entry name" value="Ankyrin repeat-containing domain"/>
    <property type="match status" value="1"/>
</dbReference>
<comment type="caution">
    <text evidence="1">The sequence shown here is derived from an EMBL/GenBank/DDBJ whole genome shotgun (WGS) entry which is preliminary data.</text>
</comment>
<gene>
    <name evidence="1" type="ORF">B0I32_103309</name>
</gene>
<dbReference type="RefSeq" id="WP_106236563.1">
    <property type="nucleotide sequence ID" value="NZ_JBFAIL010000002.1"/>
</dbReference>
<accession>A0A2T0N739</accession>
<reference evidence="1 2" key="1">
    <citation type="submission" date="2018-03" db="EMBL/GenBank/DDBJ databases">
        <title>Genomic Encyclopedia of Type Strains, Phase III (KMG-III): the genomes of soil and plant-associated and newly described type strains.</title>
        <authorList>
            <person name="Whitman W."/>
        </authorList>
    </citation>
    <scope>NUCLEOTIDE SEQUENCE [LARGE SCALE GENOMIC DNA]</scope>
    <source>
        <strain evidence="1 2">CGMCC 4.7104</strain>
    </source>
</reference>
<sequence>MGQDEVSTWDGVTLRSTYSDKVIEGRDKLADAARDGDWSMVLDLLEAHPAWINSGRVGGGSGYAPLHQVAWHGADADIAHRLVAYGAWRTLRTAQGERAIDIADRRGHRHLLAPLTPVVHHHLPAATLSSIQRHFHTLIHERAADLITDQQLRLPELETLTEQPNPACWFAVPGMYGGFSYRLTGAELTVESWSRIAGGSGWRHVIDEHGARLDDCFQEFSGHRRSGHA</sequence>
<protein>
    <recommendedName>
        <fullName evidence="3">Ankyrin repeat protein</fullName>
    </recommendedName>
</protein>
<keyword evidence="2" id="KW-1185">Reference proteome</keyword>